<evidence type="ECO:0000313" key="2">
    <source>
        <dbReference type="EMBL" id="GGL00825.1"/>
    </source>
</evidence>
<name>A0ABQ2FLP6_9DEIO</name>
<feature type="domain" description="ATPase BadF/BadG/BcrA/BcrD type" evidence="1">
    <location>
        <begin position="65"/>
        <end position="274"/>
    </location>
</feature>
<comment type="caution">
    <text evidence="2">The sequence shown here is derived from an EMBL/GenBank/DDBJ whole genome shotgun (WGS) entry which is preliminary data.</text>
</comment>
<dbReference type="EMBL" id="BMPE01000003">
    <property type="protein sequence ID" value="GGL00825.1"/>
    <property type="molecule type" value="Genomic_DNA"/>
</dbReference>
<dbReference type="Proteomes" id="UP000604341">
    <property type="component" value="Unassembled WGS sequence"/>
</dbReference>
<evidence type="ECO:0000259" key="1">
    <source>
        <dbReference type="Pfam" id="PF01869"/>
    </source>
</evidence>
<reference evidence="3" key="1">
    <citation type="journal article" date="2019" name="Int. J. Syst. Evol. Microbiol.">
        <title>The Global Catalogue of Microorganisms (GCM) 10K type strain sequencing project: providing services to taxonomists for standard genome sequencing and annotation.</title>
        <authorList>
            <consortium name="The Broad Institute Genomics Platform"/>
            <consortium name="The Broad Institute Genome Sequencing Center for Infectious Disease"/>
            <person name="Wu L."/>
            <person name="Ma J."/>
        </authorList>
    </citation>
    <scope>NUCLEOTIDE SEQUENCE [LARGE SCALE GENOMIC DNA]</scope>
    <source>
        <strain evidence="3">JCM 19173</strain>
    </source>
</reference>
<keyword evidence="3" id="KW-1185">Reference proteome</keyword>
<sequence>MTITLGLDLGGSRSKWHATHDDATQTSGSAPPLTAALLGTAQGRENLRALVADLPGRPRAVHAGLPGYGAGRPDAAAIQALLADAFGVPATQLVVESDIELAYRAHFQPGEGVLVYAGTGSVACHLTPDGQLLRAGGHGYHIDDDGAGYALGRAALRWLTRHLDRNEEPAGALATEMRALTSALDWDTVRHFTYGTPGASAVASLAPAVGRAADQGDPVALGILTQAAAVLADLAQTVQHQLPRAIPVVVTGGSLRVSPLFGQAVQQAVPGAAVRFQDHARAAAQLAERLIPAHS</sequence>
<gene>
    <name evidence="2" type="ORF">GCM10010844_19120</name>
</gene>
<dbReference type="Gene3D" id="3.30.420.40">
    <property type="match status" value="2"/>
</dbReference>
<dbReference type="InterPro" id="IPR043129">
    <property type="entry name" value="ATPase_NBD"/>
</dbReference>
<dbReference type="InterPro" id="IPR052519">
    <property type="entry name" value="Euk-type_GlcNAc_Kinase"/>
</dbReference>
<organism evidence="2 3">
    <name type="scientific">Deinococcus radiotolerans</name>
    <dbReference type="NCBI Taxonomy" id="1309407"/>
    <lineage>
        <taxon>Bacteria</taxon>
        <taxon>Thermotogati</taxon>
        <taxon>Deinococcota</taxon>
        <taxon>Deinococci</taxon>
        <taxon>Deinococcales</taxon>
        <taxon>Deinococcaceae</taxon>
        <taxon>Deinococcus</taxon>
    </lineage>
</organism>
<dbReference type="PANTHER" id="PTHR43190">
    <property type="entry name" value="N-ACETYL-D-GLUCOSAMINE KINASE"/>
    <property type="match status" value="1"/>
</dbReference>
<proteinExistence type="predicted"/>
<dbReference type="SUPFAM" id="SSF53067">
    <property type="entry name" value="Actin-like ATPase domain"/>
    <property type="match status" value="1"/>
</dbReference>
<dbReference type="RefSeq" id="WP_189068759.1">
    <property type="nucleotide sequence ID" value="NZ_BMPE01000003.1"/>
</dbReference>
<dbReference type="PANTHER" id="PTHR43190:SF3">
    <property type="entry name" value="N-ACETYL-D-GLUCOSAMINE KINASE"/>
    <property type="match status" value="1"/>
</dbReference>
<dbReference type="Pfam" id="PF01869">
    <property type="entry name" value="BcrAD_BadFG"/>
    <property type="match status" value="1"/>
</dbReference>
<accession>A0ABQ2FLP6</accession>
<dbReference type="InterPro" id="IPR002731">
    <property type="entry name" value="ATPase_BadF"/>
</dbReference>
<protein>
    <recommendedName>
        <fullName evidence="1">ATPase BadF/BadG/BcrA/BcrD type domain-containing protein</fullName>
    </recommendedName>
</protein>
<evidence type="ECO:0000313" key="3">
    <source>
        <dbReference type="Proteomes" id="UP000604341"/>
    </source>
</evidence>